<evidence type="ECO:0000313" key="13">
    <source>
        <dbReference type="Proteomes" id="UP001140949"/>
    </source>
</evidence>
<proteinExistence type="inferred from homology"/>
<reference evidence="12" key="1">
    <citation type="journal article" date="2023" name="GigaByte">
        <title>Genome assembly of the bearded iris, Iris pallida Lam.</title>
        <authorList>
            <person name="Bruccoleri R.E."/>
            <person name="Oakeley E.J."/>
            <person name="Faust A.M.E."/>
            <person name="Altorfer M."/>
            <person name="Dessus-Babus S."/>
            <person name="Burckhardt D."/>
            <person name="Oertli M."/>
            <person name="Naumann U."/>
            <person name="Petersen F."/>
            <person name="Wong J."/>
        </authorList>
    </citation>
    <scope>NUCLEOTIDE SEQUENCE</scope>
    <source>
        <strain evidence="12">GSM-AAB239-AS_SAM_17_03QT</strain>
    </source>
</reference>
<dbReference type="Proteomes" id="UP001140949">
    <property type="component" value="Unassembled WGS sequence"/>
</dbReference>
<dbReference type="SUPFAM" id="SSF47661">
    <property type="entry name" value="t-snare proteins"/>
    <property type="match status" value="1"/>
</dbReference>
<dbReference type="InterPro" id="IPR015260">
    <property type="entry name" value="Syntaxin-6/10/61_N"/>
</dbReference>
<dbReference type="CDD" id="cd21442">
    <property type="entry name" value="SNARE_NTD_STX6-like"/>
    <property type="match status" value="1"/>
</dbReference>
<accession>A0AAX6H339</accession>
<dbReference type="GO" id="GO:0048193">
    <property type="term" value="P:Golgi vesicle transport"/>
    <property type="evidence" value="ECO:0007669"/>
    <property type="project" value="InterPro"/>
</dbReference>
<organism evidence="12 13">
    <name type="scientific">Iris pallida</name>
    <name type="common">Sweet iris</name>
    <dbReference type="NCBI Taxonomy" id="29817"/>
    <lineage>
        <taxon>Eukaryota</taxon>
        <taxon>Viridiplantae</taxon>
        <taxon>Streptophyta</taxon>
        <taxon>Embryophyta</taxon>
        <taxon>Tracheophyta</taxon>
        <taxon>Spermatophyta</taxon>
        <taxon>Magnoliopsida</taxon>
        <taxon>Liliopsida</taxon>
        <taxon>Asparagales</taxon>
        <taxon>Iridaceae</taxon>
        <taxon>Iridoideae</taxon>
        <taxon>Irideae</taxon>
        <taxon>Iris</taxon>
    </lineage>
</organism>
<evidence type="ECO:0000256" key="2">
    <source>
        <dbReference type="ARBA" id="ARBA00022448"/>
    </source>
</evidence>
<comment type="subcellular location">
    <subcellularLocation>
        <location evidence="8">Golgi apparatus</location>
        <location evidence="8">trans-Golgi network membrane</location>
        <topology evidence="8">Single-pass type IV membrane protein</topology>
    </subcellularLocation>
</comment>
<evidence type="ECO:0000256" key="6">
    <source>
        <dbReference type="ARBA" id="ARBA00023034"/>
    </source>
</evidence>
<protein>
    <recommendedName>
        <fullName evidence="11">Syntaxin 6/10/61 N-terminal domain-containing protein</fullName>
    </recommendedName>
</protein>
<feature type="domain" description="Syntaxin 6/10/61 N-terminal" evidence="11">
    <location>
        <begin position="11"/>
        <end position="108"/>
    </location>
</feature>
<evidence type="ECO:0000256" key="5">
    <source>
        <dbReference type="ARBA" id="ARBA00022989"/>
    </source>
</evidence>
<dbReference type="Gene3D" id="1.20.58.90">
    <property type="match status" value="1"/>
</dbReference>
<feature type="transmembrane region" description="Helical" evidence="10">
    <location>
        <begin position="304"/>
        <end position="322"/>
    </location>
</feature>
<dbReference type="Pfam" id="PF09177">
    <property type="entry name" value="STX6_10_61_N"/>
    <property type="match status" value="1"/>
</dbReference>
<evidence type="ECO:0000256" key="1">
    <source>
        <dbReference type="ARBA" id="ARBA00009063"/>
    </source>
</evidence>
<gene>
    <name evidence="12" type="ORF">M6B38_331120</name>
</gene>
<dbReference type="PANTHER" id="PTHR34949:SF6">
    <property type="entry name" value="EXPRESSED PROTEIN"/>
    <property type="match status" value="1"/>
</dbReference>
<evidence type="ECO:0000313" key="12">
    <source>
        <dbReference type="EMBL" id="KAJ6835376.1"/>
    </source>
</evidence>
<evidence type="ECO:0000256" key="10">
    <source>
        <dbReference type="SAM" id="Phobius"/>
    </source>
</evidence>
<comment type="similarity">
    <text evidence="1">Belongs to the syntaxin family.</text>
</comment>
<dbReference type="GO" id="GO:0016020">
    <property type="term" value="C:membrane"/>
    <property type="evidence" value="ECO:0007669"/>
    <property type="project" value="InterPro"/>
</dbReference>
<dbReference type="AlphaFoldDB" id="A0AAX6H339"/>
<reference evidence="12" key="2">
    <citation type="submission" date="2023-04" db="EMBL/GenBank/DDBJ databases">
        <authorList>
            <person name="Bruccoleri R.E."/>
            <person name="Oakeley E.J."/>
            <person name="Faust A.-M."/>
            <person name="Dessus-Babus S."/>
            <person name="Altorfer M."/>
            <person name="Burckhardt D."/>
            <person name="Oertli M."/>
            <person name="Naumann U."/>
            <person name="Petersen F."/>
            <person name="Wong J."/>
        </authorList>
    </citation>
    <scope>NUCLEOTIDE SEQUENCE</scope>
    <source>
        <strain evidence="12">GSM-AAB239-AS_SAM_17_03QT</strain>
        <tissue evidence="12">Leaf</tissue>
    </source>
</reference>
<evidence type="ECO:0000256" key="9">
    <source>
        <dbReference type="SAM" id="MobiDB-lite"/>
    </source>
</evidence>
<keyword evidence="4" id="KW-0653">Protein transport</keyword>
<dbReference type="PANTHER" id="PTHR34949">
    <property type="entry name" value="OS05G0443700 PROTEIN"/>
    <property type="match status" value="1"/>
</dbReference>
<evidence type="ECO:0000256" key="3">
    <source>
        <dbReference type="ARBA" id="ARBA00022692"/>
    </source>
</evidence>
<comment type="caution">
    <text evidence="12">The sequence shown here is derived from an EMBL/GenBank/DDBJ whole genome shotgun (WGS) entry which is preliminary data.</text>
</comment>
<evidence type="ECO:0000256" key="4">
    <source>
        <dbReference type="ARBA" id="ARBA00022927"/>
    </source>
</evidence>
<evidence type="ECO:0000256" key="8">
    <source>
        <dbReference type="ARBA" id="ARBA00037801"/>
    </source>
</evidence>
<keyword evidence="5 10" id="KW-1133">Transmembrane helix</keyword>
<dbReference type="EMBL" id="JANAVB010013400">
    <property type="protein sequence ID" value="KAJ6835376.1"/>
    <property type="molecule type" value="Genomic_DNA"/>
</dbReference>
<sequence>MATCFDRWEKDPFFPAAEEVQESADRMESVYRRWMHERKDLSIPKTGADDVSSELLRDLQTALGTAKWQLEELARAVKSNDEVYSAGEDTRARHGQFVEAIGSQIAMVESSLKESNQEKGENANAWVRLDEGERDELALFLSCPLPPISGEKRQSDESGVAHSNSKEEKAHGHRRTASACADIASWKISLPLDDSLPNLPPPKTSSFSCLTKVLESTSKLNLSKNGFRKWKGADQHLHDDSESIPLRNPQLSQGCNACYERSKSCLSCCGDVVYDKQLYGWLGALQRQLQRSQYQFQYGRPIQMIFWTILVVLLIVLLAFQAI</sequence>
<keyword evidence="2" id="KW-0813">Transport</keyword>
<evidence type="ECO:0000259" key="11">
    <source>
        <dbReference type="Pfam" id="PF09177"/>
    </source>
</evidence>
<evidence type="ECO:0000256" key="7">
    <source>
        <dbReference type="ARBA" id="ARBA00023136"/>
    </source>
</evidence>
<keyword evidence="6" id="KW-0333">Golgi apparatus</keyword>
<keyword evidence="3 10" id="KW-0812">Transmembrane</keyword>
<name>A0AAX6H339_IRIPA</name>
<keyword evidence="13" id="KW-1185">Reference proteome</keyword>
<keyword evidence="7 10" id="KW-0472">Membrane</keyword>
<dbReference type="InterPro" id="IPR010989">
    <property type="entry name" value="SNARE"/>
</dbReference>
<dbReference type="GO" id="GO:0015031">
    <property type="term" value="P:protein transport"/>
    <property type="evidence" value="ECO:0007669"/>
    <property type="project" value="UniProtKB-KW"/>
</dbReference>
<dbReference type="FunFam" id="1.20.58.90:FF:000004">
    <property type="entry name" value="Syntaxin 10"/>
    <property type="match status" value="1"/>
</dbReference>
<dbReference type="GO" id="GO:0005794">
    <property type="term" value="C:Golgi apparatus"/>
    <property type="evidence" value="ECO:0007669"/>
    <property type="project" value="UniProtKB-SubCell"/>
</dbReference>
<feature type="region of interest" description="Disordered" evidence="9">
    <location>
        <begin position="149"/>
        <end position="176"/>
    </location>
</feature>